<name>A0A8J4Y6B2_CHIOP</name>
<comment type="caution">
    <text evidence="2">The sequence shown here is derived from an EMBL/GenBank/DDBJ whole genome shotgun (WGS) entry which is preliminary data.</text>
</comment>
<accession>A0A8J4Y6B2</accession>
<dbReference type="PANTHER" id="PTHR20843">
    <property type="entry name" value="STERILE ALPHA MOTIF DOMAIN CONTAINING PROTEIN 10"/>
    <property type="match status" value="1"/>
</dbReference>
<dbReference type="InterPro" id="IPR052268">
    <property type="entry name" value="SAM_domain-containing_protein"/>
</dbReference>
<dbReference type="CDD" id="cd09510">
    <property type="entry name" value="SAM_aveugle-like"/>
    <property type="match status" value="1"/>
</dbReference>
<organism evidence="2 3">
    <name type="scientific">Chionoecetes opilio</name>
    <name type="common">Atlantic snow crab</name>
    <name type="synonym">Cancer opilio</name>
    <dbReference type="NCBI Taxonomy" id="41210"/>
    <lineage>
        <taxon>Eukaryota</taxon>
        <taxon>Metazoa</taxon>
        <taxon>Ecdysozoa</taxon>
        <taxon>Arthropoda</taxon>
        <taxon>Crustacea</taxon>
        <taxon>Multicrustacea</taxon>
        <taxon>Malacostraca</taxon>
        <taxon>Eumalacostraca</taxon>
        <taxon>Eucarida</taxon>
        <taxon>Decapoda</taxon>
        <taxon>Pleocyemata</taxon>
        <taxon>Brachyura</taxon>
        <taxon>Eubrachyura</taxon>
        <taxon>Majoidea</taxon>
        <taxon>Majidae</taxon>
        <taxon>Chionoecetes</taxon>
    </lineage>
</organism>
<dbReference type="GO" id="GO:0009898">
    <property type="term" value="C:cytoplasmic side of plasma membrane"/>
    <property type="evidence" value="ECO:0007669"/>
    <property type="project" value="TreeGrafter"/>
</dbReference>
<dbReference type="SMART" id="SM00454">
    <property type="entry name" value="SAM"/>
    <property type="match status" value="1"/>
</dbReference>
<reference evidence="2" key="1">
    <citation type="submission" date="2020-07" db="EMBL/GenBank/DDBJ databases">
        <title>The High-quality genome of the commercially important snow crab, Chionoecetes opilio.</title>
        <authorList>
            <person name="Jeong J.-H."/>
            <person name="Ryu S."/>
        </authorList>
    </citation>
    <scope>NUCLEOTIDE SEQUENCE</scope>
    <source>
        <strain evidence="2">MADBK_172401_WGS</strain>
        <tissue evidence="2">Digestive gland</tissue>
    </source>
</reference>
<dbReference type="GO" id="GO:0007169">
    <property type="term" value="P:cell surface receptor protein tyrosine kinase signaling pathway"/>
    <property type="evidence" value="ECO:0007669"/>
    <property type="project" value="TreeGrafter"/>
</dbReference>
<dbReference type="Pfam" id="PF07647">
    <property type="entry name" value="SAM_2"/>
    <property type="match status" value="1"/>
</dbReference>
<gene>
    <name evidence="2" type="primary">ave</name>
    <name evidence="2" type="ORF">GWK47_055214</name>
</gene>
<dbReference type="InterPro" id="IPR001660">
    <property type="entry name" value="SAM"/>
</dbReference>
<protein>
    <submittedName>
        <fullName evidence="2">Protein aveugle</fullName>
    </submittedName>
</protein>
<dbReference type="Proteomes" id="UP000770661">
    <property type="component" value="Unassembled WGS sequence"/>
</dbReference>
<dbReference type="EMBL" id="JACEEZ010018285">
    <property type="protein sequence ID" value="KAG0717054.1"/>
    <property type="molecule type" value="Genomic_DNA"/>
</dbReference>
<keyword evidence="3" id="KW-1185">Reference proteome</keyword>
<sequence length="179" mass="20209">MVTSGADFRCEGLTGQLAPAYLILVTDYAGVQWRLAEVVTVSMKLLPSHSHAEKKIVAQPVGGDTCQAPRPKGKLARPKPCYQWTTADVQKWFKRHCSDYFQQYGQLFASNDITGKALVRISEATLYRMGIKEPEHVDAILREILKLRLKADIQEMREIEMSAEGRGDEAREDMRAGRR</sequence>
<feature type="domain" description="SAM" evidence="1">
    <location>
        <begin position="84"/>
        <end position="150"/>
    </location>
</feature>
<dbReference type="PANTHER" id="PTHR20843:SF0">
    <property type="entry name" value="PROTEIN AVEUGLE"/>
    <property type="match status" value="1"/>
</dbReference>
<proteinExistence type="predicted"/>
<dbReference type="AlphaFoldDB" id="A0A8J4Y6B2"/>
<dbReference type="PROSITE" id="PS50105">
    <property type="entry name" value="SAM_DOMAIN"/>
    <property type="match status" value="1"/>
</dbReference>
<dbReference type="InterPro" id="IPR039144">
    <property type="entry name" value="Aveugle-like_SAM_dom"/>
</dbReference>
<dbReference type="InterPro" id="IPR013761">
    <property type="entry name" value="SAM/pointed_sf"/>
</dbReference>
<evidence type="ECO:0000259" key="1">
    <source>
        <dbReference type="PROSITE" id="PS50105"/>
    </source>
</evidence>
<evidence type="ECO:0000313" key="2">
    <source>
        <dbReference type="EMBL" id="KAG0717054.1"/>
    </source>
</evidence>
<dbReference type="Gene3D" id="1.10.150.50">
    <property type="entry name" value="Transcription Factor, Ets-1"/>
    <property type="match status" value="1"/>
</dbReference>
<evidence type="ECO:0000313" key="3">
    <source>
        <dbReference type="Proteomes" id="UP000770661"/>
    </source>
</evidence>
<dbReference type="OrthoDB" id="434324at2759"/>
<dbReference type="SUPFAM" id="SSF47769">
    <property type="entry name" value="SAM/Pointed domain"/>
    <property type="match status" value="1"/>
</dbReference>